<dbReference type="OMA" id="MYSVRER"/>
<evidence type="ECO:0000313" key="5">
    <source>
        <dbReference type="Proteomes" id="UP000001396"/>
    </source>
</evidence>
<keyword evidence="2" id="KW-1133">Transmembrane helix</keyword>
<feature type="coiled-coil region" evidence="1">
    <location>
        <begin position="201"/>
        <end position="235"/>
    </location>
</feature>
<dbReference type="AlphaFoldDB" id="D3BUB5"/>
<accession>D3BUB5</accession>
<keyword evidence="1" id="KW-0175">Coiled coil</keyword>
<comment type="caution">
    <text evidence="4">The sequence shown here is derived from an EMBL/GenBank/DDBJ whole genome shotgun (WGS) entry which is preliminary data.</text>
</comment>
<protein>
    <recommendedName>
        <fullName evidence="3">t-SNARE coiled-coil homology domain-containing protein</fullName>
    </recommendedName>
</protein>
<dbReference type="InParanoid" id="D3BUB5"/>
<evidence type="ECO:0000259" key="3">
    <source>
        <dbReference type="PROSITE" id="PS50192"/>
    </source>
</evidence>
<dbReference type="EMBL" id="ADBJ01000059">
    <property type="protein sequence ID" value="EFA75049.1"/>
    <property type="molecule type" value="Genomic_DNA"/>
</dbReference>
<dbReference type="GeneID" id="31367202"/>
<evidence type="ECO:0000313" key="4">
    <source>
        <dbReference type="EMBL" id="EFA75049.1"/>
    </source>
</evidence>
<dbReference type="FunCoup" id="D3BUB5">
    <property type="interactions" value="22"/>
</dbReference>
<evidence type="ECO:0000256" key="2">
    <source>
        <dbReference type="SAM" id="Phobius"/>
    </source>
</evidence>
<evidence type="ECO:0000256" key="1">
    <source>
        <dbReference type="SAM" id="Coils"/>
    </source>
</evidence>
<dbReference type="SUPFAM" id="SSF58038">
    <property type="entry name" value="SNARE fusion complex"/>
    <property type="match status" value="1"/>
</dbReference>
<dbReference type="CDD" id="cd15841">
    <property type="entry name" value="SNARE_Qc"/>
    <property type="match status" value="1"/>
</dbReference>
<dbReference type="STRING" id="670386.D3BUB5"/>
<reference evidence="4 5" key="1">
    <citation type="journal article" date="2011" name="Genome Res.">
        <title>Phylogeny-wide analysis of social amoeba genomes highlights ancient origins for complex intercellular communication.</title>
        <authorList>
            <person name="Heidel A.J."/>
            <person name="Lawal H.M."/>
            <person name="Felder M."/>
            <person name="Schilde C."/>
            <person name="Helps N.R."/>
            <person name="Tunggal B."/>
            <person name="Rivero F."/>
            <person name="John U."/>
            <person name="Schleicher M."/>
            <person name="Eichinger L."/>
            <person name="Platzer M."/>
            <person name="Noegel A.A."/>
            <person name="Schaap P."/>
            <person name="Gloeckner G."/>
        </authorList>
    </citation>
    <scope>NUCLEOTIDE SEQUENCE [LARGE SCALE GENOMIC DNA]</scope>
    <source>
        <strain evidence="5">ATCC 26659 / Pp 5 / PN500</strain>
    </source>
</reference>
<name>D3BUB5_HETP5</name>
<dbReference type="InterPro" id="IPR000727">
    <property type="entry name" value="T_SNARE_dom"/>
</dbReference>
<dbReference type="Gene3D" id="1.20.5.110">
    <property type="match status" value="1"/>
</dbReference>
<keyword evidence="2" id="KW-0812">Transmembrane</keyword>
<gene>
    <name evidence="4" type="ORF">PPL_11734</name>
</gene>
<dbReference type="RefSeq" id="XP_020427183.1">
    <property type="nucleotide sequence ID" value="XM_020582483.1"/>
</dbReference>
<keyword evidence="2" id="KW-0472">Membrane</keyword>
<dbReference type="Proteomes" id="UP000001396">
    <property type="component" value="Unassembled WGS sequence"/>
</dbReference>
<keyword evidence="5" id="KW-1185">Reference proteome</keyword>
<feature type="coiled-coil region" evidence="1">
    <location>
        <begin position="1"/>
        <end position="28"/>
    </location>
</feature>
<sequence length="265" mass="30385">MNSLIRRVEKIQKECVDAKDKNKQLLSEGDADAFTLLRRKIGLDIKGIKQLIADRDEAEINMPGSVRTVDLSHQIRRAIIDIKSDANKLQRMYDRGQEKYNRKQKENPEKLKKLELEKEDCELVWSHINQLELINKKRGGDSNKFIPMETTSSGIKELPDIDNEDFRELRRNDAEIDRGLDIVGQHIAEAGEIAKKMGTTAKAQGEHLDALNKRAEDLDEKLETINIRLAKMIKDVRKADRFIIDVILICVLLGIGGFIYSIVRR</sequence>
<feature type="transmembrane region" description="Helical" evidence="2">
    <location>
        <begin position="242"/>
        <end position="263"/>
    </location>
</feature>
<feature type="domain" description="T-SNARE coiled-coil homology" evidence="3">
    <location>
        <begin position="170"/>
        <end position="232"/>
    </location>
</feature>
<organism evidence="4 5">
    <name type="scientific">Heterostelium pallidum (strain ATCC 26659 / Pp 5 / PN500)</name>
    <name type="common">Cellular slime mold</name>
    <name type="synonym">Polysphondylium pallidum</name>
    <dbReference type="NCBI Taxonomy" id="670386"/>
    <lineage>
        <taxon>Eukaryota</taxon>
        <taxon>Amoebozoa</taxon>
        <taxon>Evosea</taxon>
        <taxon>Eumycetozoa</taxon>
        <taxon>Dictyostelia</taxon>
        <taxon>Acytosteliales</taxon>
        <taxon>Acytosteliaceae</taxon>
        <taxon>Heterostelium</taxon>
    </lineage>
</organism>
<dbReference type="PROSITE" id="PS50192">
    <property type="entry name" value="T_SNARE"/>
    <property type="match status" value="1"/>
</dbReference>
<proteinExistence type="predicted"/>